<organism evidence="1 2">
    <name type="scientific">Thermobifida alba</name>
    <name type="common">Thermomonospora alba</name>
    <dbReference type="NCBI Taxonomy" id="53522"/>
    <lineage>
        <taxon>Bacteria</taxon>
        <taxon>Bacillati</taxon>
        <taxon>Actinomycetota</taxon>
        <taxon>Actinomycetes</taxon>
        <taxon>Streptosporangiales</taxon>
        <taxon>Nocardiopsidaceae</taxon>
        <taxon>Thermobifida</taxon>
    </lineage>
</organism>
<evidence type="ECO:0000313" key="1">
    <source>
        <dbReference type="EMBL" id="UPT22854.1"/>
    </source>
</evidence>
<dbReference type="Proteomes" id="UP000832041">
    <property type="component" value="Chromosome"/>
</dbReference>
<dbReference type="RefSeq" id="WP_248591357.1">
    <property type="nucleotide sequence ID" value="NZ_BAABEB010000011.1"/>
</dbReference>
<gene>
    <name evidence="1" type="ORF">FOF52_19455</name>
</gene>
<protein>
    <submittedName>
        <fullName evidence="1">Uncharacterized protein</fullName>
    </submittedName>
</protein>
<proteinExistence type="predicted"/>
<reference evidence="1 2" key="1">
    <citation type="submission" date="2020-04" db="EMBL/GenBank/DDBJ databases">
        <title>Thermobifida alba genome sequencing and assembly.</title>
        <authorList>
            <person name="Luzics S."/>
            <person name="Horvath B."/>
            <person name="Nagy I."/>
            <person name="Toth A."/>
            <person name="Nagy I."/>
            <person name="Kukolya J."/>
        </authorList>
    </citation>
    <scope>NUCLEOTIDE SEQUENCE [LARGE SCALE GENOMIC DNA]</scope>
    <source>
        <strain evidence="1 2">DSM 43795</strain>
    </source>
</reference>
<keyword evidence="2" id="KW-1185">Reference proteome</keyword>
<name>A0ABY4L624_THEAE</name>
<sequence>MTVAFTTLPGLPASVAAARRFVTGVLHACPETTTPDEVVDRAALLTSTT</sequence>
<evidence type="ECO:0000313" key="2">
    <source>
        <dbReference type="Proteomes" id="UP000832041"/>
    </source>
</evidence>
<dbReference type="EMBL" id="CP051627">
    <property type="protein sequence ID" value="UPT22854.1"/>
    <property type="molecule type" value="Genomic_DNA"/>
</dbReference>
<accession>A0ABY4L624</accession>